<dbReference type="Proteomes" id="UP000324222">
    <property type="component" value="Unassembled WGS sequence"/>
</dbReference>
<evidence type="ECO:0000313" key="6">
    <source>
        <dbReference type="Proteomes" id="UP000324222"/>
    </source>
</evidence>
<keyword evidence="6" id="KW-1185">Reference proteome</keyword>
<evidence type="ECO:0000313" key="5">
    <source>
        <dbReference type="EMBL" id="MPC54725.1"/>
    </source>
</evidence>
<dbReference type="SUPFAM" id="SSF53383">
    <property type="entry name" value="PLP-dependent transferases"/>
    <property type="match status" value="1"/>
</dbReference>
<dbReference type="InterPro" id="IPR015422">
    <property type="entry name" value="PyrdxlP-dep_Trfase_small"/>
</dbReference>
<sequence>MFLWLKVPKIHDTWDMILERALTKNVILVPGKAFMCDSSKPSQYMRAAFSIVSPENMDKVGYLHLLWTRKFCLVIVITNFIMQCGKSRD</sequence>
<dbReference type="OrthoDB" id="691673at2759"/>
<dbReference type="Gene3D" id="3.90.1150.10">
    <property type="entry name" value="Aspartate Aminotransferase, domain 1"/>
    <property type="match status" value="1"/>
</dbReference>
<proteinExistence type="predicted"/>
<evidence type="ECO:0000256" key="3">
    <source>
        <dbReference type="ARBA" id="ARBA00022679"/>
    </source>
</evidence>
<dbReference type="EMBL" id="VSRR010012589">
    <property type="protein sequence ID" value="MPC54725.1"/>
    <property type="molecule type" value="Genomic_DNA"/>
</dbReference>
<gene>
    <name evidence="5" type="primary">AADAT_1</name>
    <name evidence="5" type="ORF">E2C01_048650</name>
</gene>
<comment type="caution">
    <text evidence="5">The sequence shown here is derived from an EMBL/GenBank/DDBJ whole genome shotgun (WGS) entry which is preliminary data.</text>
</comment>
<keyword evidence="4" id="KW-0663">Pyridoxal phosphate</keyword>
<organism evidence="5 6">
    <name type="scientific">Portunus trituberculatus</name>
    <name type="common">Swimming crab</name>
    <name type="synonym">Neptunus trituberculatus</name>
    <dbReference type="NCBI Taxonomy" id="210409"/>
    <lineage>
        <taxon>Eukaryota</taxon>
        <taxon>Metazoa</taxon>
        <taxon>Ecdysozoa</taxon>
        <taxon>Arthropoda</taxon>
        <taxon>Crustacea</taxon>
        <taxon>Multicrustacea</taxon>
        <taxon>Malacostraca</taxon>
        <taxon>Eumalacostraca</taxon>
        <taxon>Eucarida</taxon>
        <taxon>Decapoda</taxon>
        <taxon>Pleocyemata</taxon>
        <taxon>Brachyura</taxon>
        <taxon>Eubrachyura</taxon>
        <taxon>Portunoidea</taxon>
        <taxon>Portunidae</taxon>
        <taxon>Portuninae</taxon>
        <taxon>Portunus</taxon>
    </lineage>
</organism>
<keyword evidence="2 5" id="KW-0032">Aminotransferase</keyword>
<evidence type="ECO:0000256" key="1">
    <source>
        <dbReference type="ARBA" id="ARBA00001933"/>
    </source>
</evidence>
<reference evidence="5 6" key="1">
    <citation type="submission" date="2019-05" db="EMBL/GenBank/DDBJ databases">
        <title>Another draft genome of Portunus trituberculatus and its Hox gene families provides insights of decapod evolution.</title>
        <authorList>
            <person name="Jeong J.-H."/>
            <person name="Song I."/>
            <person name="Kim S."/>
            <person name="Choi T."/>
            <person name="Kim D."/>
            <person name="Ryu S."/>
            <person name="Kim W."/>
        </authorList>
    </citation>
    <scope>NUCLEOTIDE SEQUENCE [LARGE SCALE GENOMIC DNA]</scope>
    <source>
        <tissue evidence="5">Muscle</tissue>
    </source>
</reference>
<keyword evidence="3 5" id="KW-0808">Transferase</keyword>
<accession>A0A5B7GBM3</accession>
<dbReference type="GO" id="GO:0016212">
    <property type="term" value="F:kynurenine-oxoglutarate transaminase activity"/>
    <property type="evidence" value="ECO:0007669"/>
    <property type="project" value="TreeGrafter"/>
</dbReference>
<name>A0A5B7GBM3_PORTR</name>
<dbReference type="PANTHER" id="PTHR42790">
    <property type="entry name" value="AMINOTRANSFERASE"/>
    <property type="match status" value="1"/>
</dbReference>
<dbReference type="InterPro" id="IPR050859">
    <property type="entry name" value="Class-I_PLP-dep_aminotransf"/>
</dbReference>
<evidence type="ECO:0000256" key="2">
    <source>
        <dbReference type="ARBA" id="ARBA00022576"/>
    </source>
</evidence>
<evidence type="ECO:0000256" key="4">
    <source>
        <dbReference type="ARBA" id="ARBA00022898"/>
    </source>
</evidence>
<dbReference type="GO" id="GO:1901605">
    <property type="term" value="P:alpha-amino acid metabolic process"/>
    <property type="evidence" value="ECO:0007669"/>
    <property type="project" value="TreeGrafter"/>
</dbReference>
<dbReference type="InterPro" id="IPR015424">
    <property type="entry name" value="PyrdxlP-dep_Trfase"/>
</dbReference>
<dbReference type="PANTHER" id="PTHR42790:SF19">
    <property type="entry name" value="KYNURENINE_ALPHA-AMINOADIPATE AMINOTRANSFERASE, MITOCHONDRIAL"/>
    <property type="match status" value="1"/>
</dbReference>
<protein>
    <submittedName>
        <fullName evidence="5">Kynurenine/alpha-aminoadipate aminotransferase, mitochondrial</fullName>
    </submittedName>
</protein>
<comment type="cofactor">
    <cofactor evidence="1">
        <name>pyridoxal 5'-phosphate</name>
        <dbReference type="ChEBI" id="CHEBI:597326"/>
    </cofactor>
</comment>
<dbReference type="AlphaFoldDB" id="A0A5B7GBM3"/>